<dbReference type="AlphaFoldDB" id="A0A4Z1AFE2"/>
<dbReference type="RefSeq" id="WP_135583004.1">
    <property type="nucleotide sequence ID" value="NZ_RQGO01000023.1"/>
</dbReference>
<protein>
    <submittedName>
        <fullName evidence="1">Uncharacterized protein</fullName>
    </submittedName>
</protein>
<dbReference type="OrthoDB" id="9914211at2"/>
<dbReference type="Proteomes" id="UP000298263">
    <property type="component" value="Unassembled WGS sequence"/>
</dbReference>
<gene>
    <name evidence="1" type="ORF">EHQ69_08435</name>
</gene>
<evidence type="ECO:0000313" key="1">
    <source>
        <dbReference type="EMBL" id="TGL92293.1"/>
    </source>
</evidence>
<sequence length="142" mass="15673">MDKKDKNFENLLLLQAISASNENYGDSLLCNGYAINFPKKADQRVFFANNTSYLTINATIGTKIVLTSTNTPLNSFSGVFLNPIYSNGLENCQTQRTENSSTIFTSTASTNRMEILFTSAGYYAIKLGVIQSTPKDIMAKIE</sequence>
<evidence type="ECO:0000313" key="2">
    <source>
        <dbReference type="Proteomes" id="UP000298263"/>
    </source>
</evidence>
<reference evidence="1" key="1">
    <citation type="journal article" date="2019" name="PLoS Negl. Trop. Dis.">
        <title>Revisiting the worldwide diversity of Leptospira species in the environment.</title>
        <authorList>
            <person name="Vincent A.T."/>
            <person name="Schiettekatte O."/>
            <person name="Bourhy P."/>
            <person name="Veyrier F.J."/>
            <person name="Picardeau M."/>
        </authorList>
    </citation>
    <scope>NUCLEOTIDE SEQUENCE [LARGE SCALE GENOMIC DNA]</scope>
    <source>
        <strain evidence="1">201702422</strain>
    </source>
</reference>
<dbReference type="EMBL" id="RQGP01000019">
    <property type="protein sequence ID" value="TGL92293.1"/>
    <property type="molecule type" value="Genomic_DNA"/>
</dbReference>
<organism evidence="1 2">
    <name type="scientific">Leptospira congkakensis</name>
    <dbReference type="NCBI Taxonomy" id="2484932"/>
    <lineage>
        <taxon>Bacteria</taxon>
        <taxon>Pseudomonadati</taxon>
        <taxon>Spirochaetota</taxon>
        <taxon>Spirochaetia</taxon>
        <taxon>Leptospirales</taxon>
        <taxon>Leptospiraceae</taxon>
        <taxon>Leptospira</taxon>
    </lineage>
</organism>
<proteinExistence type="predicted"/>
<accession>A0A4Z1AFE2</accession>
<keyword evidence="2" id="KW-1185">Reference proteome</keyword>
<comment type="caution">
    <text evidence="1">The sequence shown here is derived from an EMBL/GenBank/DDBJ whole genome shotgun (WGS) entry which is preliminary data.</text>
</comment>
<name>A0A4Z1AFE2_9LEPT</name>